<dbReference type="Proteomes" id="UP000178587">
    <property type="component" value="Unassembled WGS sequence"/>
</dbReference>
<dbReference type="GO" id="GO:0004550">
    <property type="term" value="F:nucleoside diphosphate kinase activity"/>
    <property type="evidence" value="ECO:0007669"/>
    <property type="project" value="TreeGrafter"/>
</dbReference>
<dbReference type="GO" id="GO:0006233">
    <property type="term" value="P:dTDP biosynthetic process"/>
    <property type="evidence" value="ECO:0007669"/>
    <property type="project" value="InterPro"/>
</dbReference>
<feature type="domain" description="Thymidylate kinase-like" evidence="8">
    <location>
        <begin position="15"/>
        <end position="197"/>
    </location>
</feature>
<evidence type="ECO:0000259" key="8">
    <source>
        <dbReference type="Pfam" id="PF02223"/>
    </source>
</evidence>
<comment type="caution">
    <text evidence="7">Lacks conserved residue(s) required for the propagation of feature annotation.</text>
</comment>
<comment type="catalytic activity">
    <reaction evidence="7">
        <text>dTMP + ATP = dTDP + ADP</text>
        <dbReference type="Rhea" id="RHEA:13517"/>
        <dbReference type="ChEBI" id="CHEBI:30616"/>
        <dbReference type="ChEBI" id="CHEBI:58369"/>
        <dbReference type="ChEBI" id="CHEBI:63528"/>
        <dbReference type="ChEBI" id="CHEBI:456216"/>
        <dbReference type="EC" id="2.7.4.9"/>
    </reaction>
</comment>
<evidence type="ECO:0000256" key="2">
    <source>
        <dbReference type="ARBA" id="ARBA00022679"/>
    </source>
</evidence>
<evidence type="ECO:0000256" key="1">
    <source>
        <dbReference type="ARBA" id="ARBA00009776"/>
    </source>
</evidence>
<dbReference type="GO" id="GO:0006235">
    <property type="term" value="P:dTTP biosynthetic process"/>
    <property type="evidence" value="ECO:0007669"/>
    <property type="project" value="UniProtKB-UniRule"/>
</dbReference>
<gene>
    <name evidence="7" type="primary">tmk</name>
    <name evidence="9" type="ORF">A3A34_00340</name>
</gene>
<evidence type="ECO:0000256" key="4">
    <source>
        <dbReference type="ARBA" id="ARBA00022741"/>
    </source>
</evidence>
<dbReference type="PANTHER" id="PTHR10344">
    <property type="entry name" value="THYMIDYLATE KINASE"/>
    <property type="match status" value="1"/>
</dbReference>
<dbReference type="EMBL" id="MFLU01000015">
    <property type="protein sequence ID" value="OGG74825.1"/>
    <property type="molecule type" value="Genomic_DNA"/>
</dbReference>
<dbReference type="GO" id="GO:0006227">
    <property type="term" value="P:dUDP biosynthetic process"/>
    <property type="evidence" value="ECO:0007669"/>
    <property type="project" value="TreeGrafter"/>
</dbReference>
<dbReference type="GO" id="GO:0005524">
    <property type="term" value="F:ATP binding"/>
    <property type="evidence" value="ECO:0007669"/>
    <property type="project" value="UniProtKB-UniRule"/>
</dbReference>
<dbReference type="CDD" id="cd01672">
    <property type="entry name" value="TMPK"/>
    <property type="match status" value="1"/>
</dbReference>
<dbReference type="AlphaFoldDB" id="A0A1F6EMI3"/>
<evidence type="ECO:0000313" key="10">
    <source>
        <dbReference type="Proteomes" id="UP000178587"/>
    </source>
</evidence>
<evidence type="ECO:0000256" key="3">
    <source>
        <dbReference type="ARBA" id="ARBA00022727"/>
    </source>
</evidence>
<name>A0A1F6EMI3_9BACT</name>
<dbReference type="InterPro" id="IPR027417">
    <property type="entry name" value="P-loop_NTPase"/>
</dbReference>
<dbReference type="HAMAP" id="MF_00165">
    <property type="entry name" value="Thymidylate_kinase"/>
    <property type="match status" value="1"/>
</dbReference>
<dbReference type="Pfam" id="PF02223">
    <property type="entry name" value="Thymidylate_kin"/>
    <property type="match status" value="1"/>
</dbReference>
<comment type="caution">
    <text evidence="9">The sequence shown here is derived from an EMBL/GenBank/DDBJ whole genome shotgun (WGS) entry which is preliminary data.</text>
</comment>
<dbReference type="InterPro" id="IPR018094">
    <property type="entry name" value="Thymidylate_kinase"/>
</dbReference>
<dbReference type="GO" id="GO:0004798">
    <property type="term" value="F:dTMP kinase activity"/>
    <property type="evidence" value="ECO:0007669"/>
    <property type="project" value="UniProtKB-UniRule"/>
</dbReference>
<comment type="function">
    <text evidence="7">Phosphorylation of dTMP to form dTDP in both de novo and salvage pathways of dTTP synthesis.</text>
</comment>
<keyword evidence="5 7" id="KW-0418">Kinase</keyword>
<accession>A0A1F6EMI3</accession>
<evidence type="ECO:0000256" key="6">
    <source>
        <dbReference type="ARBA" id="ARBA00022840"/>
    </source>
</evidence>
<keyword evidence="3 7" id="KW-0545">Nucleotide biosynthesis</keyword>
<evidence type="ECO:0000256" key="5">
    <source>
        <dbReference type="ARBA" id="ARBA00022777"/>
    </source>
</evidence>
<keyword evidence="4 7" id="KW-0547">Nucleotide-binding</keyword>
<dbReference type="EC" id="2.7.4.9" evidence="7"/>
<dbReference type="SUPFAM" id="SSF52540">
    <property type="entry name" value="P-loop containing nucleoside triphosphate hydrolases"/>
    <property type="match status" value="1"/>
</dbReference>
<dbReference type="InterPro" id="IPR039430">
    <property type="entry name" value="Thymidylate_kin-like_dom"/>
</dbReference>
<keyword evidence="2 7" id="KW-0808">Transferase</keyword>
<protein>
    <recommendedName>
        <fullName evidence="7">Thymidylate kinase</fullName>
        <ecNumber evidence="7">2.7.4.9</ecNumber>
    </recommendedName>
    <alternativeName>
        <fullName evidence="7">dTMP kinase</fullName>
    </alternativeName>
</protein>
<dbReference type="STRING" id="1798507.A3A34_00340"/>
<keyword evidence="6 7" id="KW-0067">ATP-binding</keyword>
<organism evidence="9 10">
    <name type="scientific">Candidatus Kaiserbacteria bacterium RIFCSPLOWO2_01_FULL_50_24</name>
    <dbReference type="NCBI Taxonomy" id="1798507"/>
    <lineage>
        <taxon>Bacteria</taxon>
        <taxon>Candidatus Kaiseribacteriota</taxon>
    </lineage>
</organism>
<dbReference type="GO" id="GO:0005829">
    <property type="term" value="C:cytosol"/>
    <property type="evidence" value="ECO:0007669"/>
    <property type="project" value="TreeGrafter"/>
</dbReference>
<dbReference type="PANTHER" id="PTHR10344:SF1">
    <property type="entry name" value="THYMIDYLATE KINASE"/>
    <property type="match status" value="1"/>
</dbReference>
<reference evidence="9 10" key="1">
    <citation type="journal article" date="2016" name="Nat. Commun.">
        <title>Thousands of microbial genomes shed light on interconnected biogeochemical processes in an aquifer system.</title>
        <authorList>
            <person name="Anantharaman K."/>
            <person name="Brown C.T."/>
            <person name="Hug L.A."/>
            <person name="Sharon I."/>
            <person name="Castelle C.J."/>
            <person name="Probst A.J."/>
            <person name="Thomas B.C."/>
            <person name="Singh A."/>
            <person name="Wilkins M.J."/>
            <person name="Karaoz U."/>
            <person name="Brodie E.L."/>
            <person name="Williams K.H."/>
            <person name="Hubbard S.S."/>
            <person name="Banfield J.F."/>
        </authorList>
    </citation>
    <scope>NUCLEOTIDE SEQUENCE [LARGE SCALE GENOMIC DNA]</scope>
</reference>
<comment type="similarity">
    <text evidence="1 7">Belongs to the thymidylate kinase family.</text>
</comment>
<evidence type="ECO:0000313" key="9">
    <source>
        <dbReference type="EMBL" id="OGG74825.1"/>
    </source>
</evidence>
<dbReference type="Gene3D" id="3.40.50.300">
    <property type="entry name" value="P-loop containing nucleotide triphosphate hydrolases"/>
    <property type="match status" value="1"/>
</dbReference>
<proteinExistence type="inferred from homology"/>
<evidence type="ECO:0000256" key="7">
    <source>
        <dbReference type="HAMAP-Rule" id="MF_00165"/>
    </source>
</evidence>
<sequence>MAHAHRWNRGKLIVVDGSDGVGKGTQVALLVKRLKKDRVRVKTMDFPQYEKNFCGALIRRCLSGTFGNFLNTDPYIASILYAADRFESKTTLEKWLAEGYIVILDRYVSANQMHQGGKIKNARERKKFLAWLDTLEHKALGIPRPDLVLYLHLPVPISLKLLKERRRTHARRKKLDLAERNRRHLENTQKTAIQFLRKNPQWKKITCFNRKVVLSRERIHEMVYEMVKQTLN</sequence>